<evidence type="ECO:0000256" key="6">
    <source>
        <dbReference type="ARBA" id="ARBA00023136"/>
    </source>
</evidence>
<name>E3FN31_STIAD</name>
<feature type="transmembrane region" description="Helical" evidence="7">
    <location>
        <begin position="32"/>
        <end position="53"/>
    </location>
</feature>
<keyword evidence="2 7" id="KW-0813">Transport</keyword>
<dbReference type="PANTHER" id="PTHR43386:SF1">
    <property type="entry name" value="D,D-DIPEPTIDE TRANSPORT SYSTEM PERMEASE PROTEIN DDPC-RELATED"/>
    <property type="match status" value="1"/>
</dbReference>
<dbReference type="KEGG" id="sur:STAUR_5375"/>
<gene>
    <name evidence="9" type="ordered locus">STAUR_5375</name>
</gene>
<dbReference type="Pfam" id="PF12911">
    <property type="entry name" value="OppC_N"/>
    <property type="match status" value="1"/>
</dbReference>
<dbReference type="STRING" id="378806.STAUR_5375"/>
<dbReference type="Proteomes" id="UP000001351">
    <property type="component" value="Chromosome"/>
</dbReference>
<evidence type="ECO:0000256" key="7">
    <source>
        <dbReference type="RuleBase" id="RU363032"/>
    </source>
</evidence>
<comment type="subcellular location">
    <subcellularLocation>
        <location evidence="1 7">Cell membrane</location>
        <topology evidence="1 7">Multi-pass membrane protein</topology>
    </subcellularLocation>
</comment>
<dbReference type="AlphaFoldDB" id="E3FN31"/>
<dbReference type="GO" id="GO:0071916">
    <property type="term" value="F:dipeptide transmembrane transporter activity"/>
    <property type="evidence" value="ECO:0007669"/>
    <property type="project" value="TreeGrafter"/>
</dbReference>
<feature type="transmembrane region" description="Helical" evidence="7">
    <location>
        <begin position="155"/>
        <end position="173"/>
    </location>
</feature>
<feature type="transmembrane region" description="Helical" evidence="7">
    <location>
        <begin position="126"/>
        <end position="149"/>
    </location>
</feature>
<feature type="transmembrane region" description="Helical" evidence="7">
    <location>
        <begin position="95"/>
        <end position="119"/>
    </location>
</feature>
<dbReference type="CDD" id="cd06261">
    <property type="entry name" value="TM_PBP2"/>
    <property type="match status" value="1"/>
</dbReference>
<dbReference type="Gene3D" id="1.10.3720.10">
    <property type="entry name" value="MetI-like"/>
    <property type="match status" value="1"/>
</dbReference>
<keyword evidence="6 7" id="KW-0472">Membrane</keyword>
<dbReference type="InterPro" id="IPR000515">
    <property type="entry name" value="MetI-like"/>
</dbReference>
<feature type="transmembrane region" description="Helical" evidence="7">
    <location>
        <begin position="260"/>
        <end position="285"/>
    </location>
</feature>
<accession>E3FN31</accession>
<dbReference type="GO" id="GO:0005886">
    <property type="term" value="C:plasma membrane"/>
    <property type="evidence" value="ECO:0007669"/>
    <property type="project" value="UniProtKB-SubCell"/>
</dbReference>
<dbReference type="eggNOG" id="COG1173">
    <property type="taxonomic scope" value="Bacteria"/>
</dbReference>
<sequence length="322" mass="34168">MGGEKGPGMSSANQAKKQRSGFIWQLLENRKASAGAILILFFVLLGLFGPLLVKGDPSAFVSAPHQPPSSEYLFGTTGQGQDVLVQTIAGARTSLAVGFLTGFAVMVIGAAVGMIAGFFGGWIDSVLSFITNVFLIIPGLPMAVVIAAYLKPGPVTIGVVLIITGWAWNARMLRAQILSLREKDFVLAAIVSGEGRLRIIFREVLPNMTSLLMSGFISATVYAIGAQVGLEFLGIGDVSVVTWGTNLYWAANNAALLTGAWWTVVPTGVCVALIGFALVLVNFAIDEITNPRLRAEGTWTRLLKSHDLEPGLSTPVVRRHGS</sequence>
<protein>
    <submittedName>
        <fullName evidence="9">Peptide ABC transporter, permease protein</fullName>
    </submittedName>
</protein>
<feature type="transmembrane region" description="Helical" evidence="7">
    <location>
        <begin position="204"/>
        <end position="224"/>
    </location>
</feature>
<keyword evidence="4 7" id="KW-0812">Transmembrane</keyword>
<keyword evidence="10" id="KW-1185">Reference proteome</keyword>
<evidence type="ECO:0000256" key="3">
    <source>
        <dbReference type="ARBA" id="ARBA00022475"/>
    </source>
</evidence>
<reference evidence="9 10" key="1">
    <citation type="journal article" date="2011" name="Mol. Biol. Evol.">
        <title>Comparative genomic analysis of fruiting body formation in Myxococcales.</title>
        <authorList>
            <person name="Huntley S."/>
            <person name="Hamann N."/>
            <person name="Wegener-Feldbrugge S."/>
            <person name="Treuner-Lange A."/>
            <person name="Kube M."/>
            <person name="Reinhardt R."/>
            <person name="Klages S."/>
            <person name="Muller R."/>
            <person name="Ronning C.M."/>
            <person name="Nierman W.C."/>
            <person name="Sogaard-Andersen L."/>
        </authorList>
    </citation>
    <scope>NUCLEOTIDE SEQUENCE [LARGE SCALE GENOMIC DNA]</scope>
    <source>
        <strain evidence="9 10">DW4/3-1</strain>
    </source>
</reference>
<dbReference type="HOGENOM" id="CLU_028518_8_0_7"/>
<evidence type="ECO:0000256" key="1">
    <source>
        <dbReference type="ARBA" id="ARBA00004651"/>
    </source>
</evidence>
<organism evidence="9 10">
    <name type="scientific">Stigmatella aurantiaca (strain DW4/3-1)</name>
    <dbReference type="NCBI Taxonomy" id="378806"/>
    <lineage>
        <taxon>Bacteria</taxon>
        <taxon>Pseudomonadati</taxon>
        <taxon>Myxococcota</taxon>
        <taxon>Myxococcia</taxon>
        <taxon>Myxococcales</taxon>
        <taxon>Cystobacterineae</taxon>
        <taxon>Archangiaceae</taxon>
        <taxon>Stigmatella</taxon>
    </lineage>
</organism>
<dbReference type="SUPFAM" id="SSF161098">
    <property type="entry name" value="MetI-like"/>
    <property type="match status" value="1"/>
</dbReference>
<evidence type="ECO:0000259" key="8">
    <source>
        <dbReference type="PROSITE" id="PS50928"/>
    </source>
</evidence>
<comment type="similarity">
    <text evidence="7">Belongs to the binding-protein-dependent transport system permease family.</text>
</comment>
<dbReference type="InterPro" id="IPR050366">
    <property type="entry name" value="BP-dependent_transpt_permease"/>
</dbReference>
<dbReference type="InterPro" id="IPR025966">
    <property type="entry name" value="OppC_N"/>
</dbReference>
<keyword evidence="3" id="KW-1003">Cell membrane</keyword>
<proteinExistence type="inferred from homology"/>
<evidence type="ECO:0000313" key="9">
    <source>
        <dbReference type="EMBL" id="ADO73146.1"/>
    </source>
</evidence>
<evidence type="ECO:0000256" key="4">
    <source>
        <dbReference type="ARBA" id="ARBA00022692"/>
    </source>
</evidence>
<evidence type="ECO:0000256" key="5">
    <source>
        <dbReference type="ARBA" id="ARBA00022989"/>
    </source>
</evidence>
<dbReference type="PANTHER" id="PTHR43386">
    <property type="entry name" value="OLIGOPEPTIDE TRANSPORT SYSTEM PERMEASE PROTEIN APPC"/>
    <property type="match status" value="1"/>
</dbReference>
<evidence type="ECO:0000256" key="2">
    <source>
        <dbReference type="ARBA" id="ARBA00022448"/>
    </source>
</evidence>
<dbReference type="PROSITE" id="PS50928">
    <property type="entry name" value="ABC_TM1"/>
    <property type="match status" value="1"/>
</dbReference>
<dbReference type="EMBL" id="CP002271">
    <property type="protein sequence ID" value="ADO73146.1"/>
    <property type="molecule type" value="Genomic_DNA"/>
</dbReference>
<evidence type="ECO:0000313" key="10">
    <source>
        <dbReference type="Proteomes" id="UP000001351"/>
    </source>
</evidence>
<dbReference type="InterPro" id="IPR035906">
    <property type="entry name" value="MetI-like_sf"/>
</dbReference>
<feature type="domain" description="ABC transmembrane type-1" evidence="8">
    <location>
        <begin position="91"/>
        <end position="282"/>
    </location>
</feature>
<dbReference type="Pfam" id="PF00528">
    <property type="entry name" value="BPD_transp_1"/>
    <property type="match status" value="1"/>
</dbReference>
<keyword evidence="5 7" id="KW-1133">Transmembrane helix</keyword>